<dbReference type="PROSITE" id="PS50983">
    <property type="entry name" value="FE_B12_PBP"/>
    <property type="match status" value="1"/>
</dbReference>
<dbReference type="Pfam" id="PF12833">
    <property type="entry name" value="HTH_18"/>
    <property type="match status" value="1"/>
</dbReference>
<keyword evidence="2" id="KW-0238">DNA-binding</keyword>
<dbReference type="InterPro" id="IPR002491">
    <property type="entry name" value="ABC_transptr_periplasmic_BD"/>
</dbReference>
<dbReference type="PANTHER" id="PTHR43280:SF28">
    <property type="entry name" value="HTH-TYPE TRANSCRIPTIONAL ACTIVATOR RHAS"/>
    <property type="match status" value="1"/>
</dbReference>
<evidence type="ECO:0000259" key="5">
    <source>
        <dbReference type="PROSITE" id="PS50983"/>
    </source>
</evidence>
<evidence type="ECO:0000256" key="1">
    <source>
        <dbReference type="ARBA" id="ARBA00023015"/>
    </source>
</evidence>
<evidence type="ECO:0000256" key="2">
    <source>
        <dbReference type="ARBA" id="ARBA00023125"/>
    </source>
</evidence>
<feature type="domain" description="Fe/B12 periplasmic-binding" evidence="5">
    <location>
        <begin position="288"/>
        <end position="547"/>
    </location>
</feature>
<dbReference type="InterPro" id="IPR037923">
    <property type="entry name" value="HTH-like"/>
</dbReference>
<dbReference type="InterPro" id="IPR018060">
    <property type="entry name" value="HTH_AraC"/>
</dbReference>
<keyword evidence="1" id="KW-0805">Transcription regulation</keyword>
<evidence type="ECO:0000313" key="7">
    <source>
        <dbReference type="Proteomes" id="UP001254832"/>
    </source>
</evidence>
<keyword evidence="3" id="KW-0804">Transcription</keyword>
<dbReference type="RefSeq" id="WP_310136429.1">
    <property type="nucleotide sequence ID" value="NZ_JAVDTR010000001.1"/>
</dbReference>
<reference evidence="6" key="1">
    <citation type="submission" date="2023-07" db="EMBL/GenBank/DDBJ databases">
        <title>Sorghum-associated microbial communities from plants grown in Nebraska, USA.</title>
        <authorList>
            <person name="Schachtman D."/>
        </authorList>
    </citation>
    <scope>NUCLEOTIDE SEQUENCE</scope>
    <source>
        <strain evidence="6">BE80</strain>
    </source>
</reference>
<dbReference type="Pfam" id="PF02311">
    <property type="entry name" value="AraC_binding"/>
    <property type="match status" value="1"/>
</dbReference>
<dbReference type="PROSITE" id="PS01124">
    <property type="entry name" value="HTH_ARAC_FAMILY_2"/>
    <property type="match status" value="1"/>
</dbReference>
<dbReference type="PROSITE" id="PS00041">
    <property type="entry name" value="HTH_ARAC_FAMILY_1"/>
    <property type="match status" value="1"/>
</dbReference>
<accession>A0AAP5H0V3</accession>
<dbReference type="Gene3D" id="3.40.50.1980">
    <property type="entry name" value="Nitrogenase molybdenum iron protein domain"/>
    <property type="match status" value="2"/>
</dbReference>
<gene>
    <name evidence="6" type="ORF">J2W91_000517</name>
</gene>
<sequence>MHDTYASIPSARFDPLDHMHFKLTYIDHTNENTSEWSLKKHFIETYMLIFVVSGQGWLRIDGNFVELRSGGLYIGFPGQLVEANVHSLDEYGVYHMSFDVMFTREQDKVVALDRMKQLLRYEVNGELTSLSSVVVGELCQMIYQFVLNKDGLHRYYGQIRFQELMYTIFSDGVLAAENEQALPVEQVKVYLEQNYTNKISIQELAAVARMSTRHFMRVFKKRYVCSAMDYLTSYRIKQAQMLMRSDHNYRLKDVASYVGYQDESYFRRKFKQISGIPPAAFLRNSKQKIAAVHPFSIGILLALQIIPCAAPSSHPWTYYYRRKYQTDKVIPLVLGENTWVEQLQSLSPDYIVTVSTDLSESLQSQLQSVAPVCTVPWENNDWKEHLRVVARFLDRSDIAEVWLKRYEERAAQVKEELAVTIREDELLVLKVYGEHLQVLGSASIASVFYEDMGMNVPAGAETLWNKDSVTLQEVSTLNFGRLLLIIGEDETSKQTWTCLRASDEWNNIAAVRNGKMDVLMSSVLLDYTAFTHELMLHELLKLWHDRP</sequence>
<dbReference type="InterPro" id="IPR018062">
    <property type="entry name" value="HTH_AraC-typ_CS"/>
</dbReference>
<dbReference type="InterPro" id="IPR009057">
    <property type="entry name" value="Homeodomain-like_sf"/>
</dbReference>
<dbReference type="Pfam" id="PF01497">
    <property type="entry name" value="Peripla_BP_2"/>
    <property type="match status" value="1"/>
</dbReference>
<dbReference type="AlphaFoldDB" id="A0AAP5H0V3"/>
<dbReference type="SUPFAM" id="SSF53807">
    <property type="entry name" value="Helical backbone' metal receptor"/>
    <property type="match status" value="1"/>
</dbReference>
<dbReference type="EMBL" id="JAVDTR010000001">
    <property type="protein sequence ID" value="MDR6722069.1"/>
    <property type="molecule type" value="Genomic_DNA"/>
</dbReference>
<proteinExistence type="predicted"/>
<dbReference type="GO" id="GO:0043565">
    <property type="term" value="F:sequence-specific DNA binding"/>
    <property type="evidence" value="ECO:0007669"/>
    <property type="project" value="InterPro"/>
</dbReference>
<evidence type="ECO:0000313" key="6">
    <source>
        <dbReference type="EMBL" id="MDR6722069.1"/>
    </source>
</evidence>
<dbReference type="InterPro" id="IPR003313">
    <property type="entry name" value="AraC-bd"/>
</dbReference>
<dbReference type="Gene3D" id="1.10.10.60">
    <property type="entry name" value="Homeodomain-like"/>
    <property type="match status" value="2"/>
</dbReference>
<feature type="domain" description="HTH araC/xylS-type" evidence="4">
    <location>
        <begin position="185"/>
        <end position="284"/>
    </location>
</feature>
<organism evidence="6 7">
    <name type="scientific">Paenibacillus amylolyticus</name>
    <dbReference type="NCBI Taxonomy" id="1451"/>
    <lineage>
        <taxon>Bacteria</taxon>
        <taxon>Bacillati</taxon>
        <taxon>Bacillota</taxon>
        <taxon>Bacilli</taxon>
        <taxon>Bacillales</taxon>
        <taxon>Paenibacillaceae</taxon>
        <taxon>Paenibacillus</taxon>
    </lineage>
</organism>
<dbReference type="SMART" id="SM00342">
    <property type="entry name" value="HTH_ARAC"/>
    <property type="match status" value="1"/>
</dbReference>
<dbReference type="GO" id="GO:0003700">
    <property type="term" value="F:DNA-binding transcription factor activity"/>
    <property type="evidence" value="ECO:0007669"/>
    <property type="project" value="InterPro"/>
</dbReference>
<dbReference type="SUPFAM" id="SSF51215">
    <property type="entry name" value="Regulatory protein AraC"/>
    <property type="match status" value="1"/>
</dbReference>
<evidence type="ECO:0000256" key="3">
    <source>
        <dbReference type="ARBA" id="ARBA00023163"/>
    </source>
</evidence>
<name>A0AAP5H0V3_PAEAM</name>
<dbReference type="PANTHER" id="PTHR43280">
    <property type="entry name" value="ARAC-FAMILY TRANSCRIPTIONAL REGULATOR"/>
    <property type="match status" value="1"/>
</dbReference>
<evidence type="ECO:0000259" key="4">
    <source>
        <dbReference type="PROSITE" id="PS01124"/>
    </source>
</evidence>
<dbReference type="Proteomes" id="UP001254832">
    <property type="component" value="Unassembled WGS sequence"/>
</dbReference>
<protein>
    <submittedName>
        <fullName evidence="6">ABC-type Fe3+-hydroxamate transport system substrate-binding protein</fullName>
    </submittedName>
</protein>
<comment type="caution">
    <text evidence="6">The sequence shown here is derived from an EMBL/GenBank/DDBJ whole genome shotgun (WGS) entry which is preliminary data.</text>
</comment>
<dbReference type="SUPFAM" id="SSF46689">
    <property type="entry name" value="Homeodomain-like"/>
    <property type="match status" value="2"/>
</dbReference>